<evidence type="ECO:0000256" key="2">
    <source>
        <dbReference type="ARBA" id="ARBA00022448"/>
    </source>
</evidence>
<comment type="caution">
    <text evidence="7">The sequence shown here is derived from an EMBL/GenBank/DDBJ whole genome shotgun (WGS) entry which is preliminary data.</text>
</comment>
<comment type="subunit">
    <text evidence="5">V-ATPase is a heteromultimeric enzyme made up of two complexes: the ATP-hydrolytic V1 complex and the proton translocation V0 complex.</text>
</comment>
<dbReference type="FunFam" id="1.20.5.2950:FF:000001">
    <property type="entry name" value="V-type proton ATPase subunit G"/>
    <property type="match status" value="1"/>
</dbReference>
<gene>
    <name evidence="7" type="ORF">ESCO_005731</name>
</gene>
<evidence type="ECO:0000256" key="5">
    <source>
        <dbReference type="RuleBase" id="RU364019"/>
    </source>
</evidence>
<accession>A0A0M8N4M4</accession>
<keyword evidence="3 5" id="KW-0375">Hydrogen ion transport</keyword>
<dbReference type="NCBIfam" id="TIGR01147">
    <property type="entry name" value="V_ATP_synt_G"/>
    <property type="match status" value="1"/>
</dbReference>
<dbReference type="GO" id="GO:0000221">
    <property type="term" value="C:vacuolar proton-transporting V-type ATPase, V1 domain"/>
    <property type="evidence" value="ECO:0007669"/>
    <property type="project" value="TreeGrafter"/>
</dbReference>
<reference evidence="7 8" key="1">
    <citation type="submission" date="2015-07" db="EMBL/GenBank/DDBJ databases">
        <title>The genome of the fungus Escovopsis weberi, a specialized disease agent of ant agriculture.</title>
        <authorList>
            <person name="de Man T.J."/>
            <person name="Stajich J.E."/>
            <person name="Kubicek C.P."/>
            <person name="Chenthamara K."/>
            <person name="Atanasova L."/>
            <person name="Druzhinina I.S."/>
            <person name="Birnbaum S."/>
            <person name="Barribeau S.M."/>
            <person name="Teiling C."/>
            <person name="Suen G."/>
            <person name="Currie C."/>
            <person name="Gerardo N.M."/>
        </authorList>
    </citation>
    <scope>NUCLEOTIDE SEQUENCE [LARGE SCALE GENOMIC DNA]</scope>
</reference>
<keyword evidence="4 5" id="KW-0406">Ion transport</keyword>
<comment type="similarity">
    <text evidence="1 5">Belongs to the V-ATPase G subunit family.</text>
</comment>
<dbReference type="InterPro" id="IPR005124">
    <property type="entry name" value="V-ATPase_G"/>
</dbReference>
<dbReference type="GO" id="GO:0016887">
    <property type="term" value="F:ATP hydrolysis activity"/>
    <property type="evidence" value="ECO:0007669"/>
    <property type="project" value="TreeGrafter"/>
</dbReference>
<evidence type="ECO:0000256" key="1">
    <source>
        <dbReference type="ARBA" id="ARBA00010066"/>
    </source>
</evidence>
<comment type="function">
    <text evidence="5">Subunit of the V1 complex of vacuolar(H+)-ATPase (V-ATPase), a multisubunit enzyme composed of a peripheral complex (V1) that hydrolyzes ATP and a membrane integral complex (V0) that translocates protons. V-ATPase is responsible for acidifying and maintaining the pH of intracellular compartments and in some cell types, is targeted to the plasma membrane, where it is responsible for acidifying the extracellular environment.</text>
</comment>
<keyword evidence="6" id="KW-0175">Coiled coil</keyword>
<protein>
    <recommendedName>
        <fullName evidence="5">V-type proton ATPase subunit G</fullName>
    </recommendedName>
</protein>
<feature type="coiled-coil region" evidence="6">
    <location>
        <begin position="28"/>
        <end position="55"/>
    </location>
</feature>
<evidence type="ECO:0000256" key="3">
    <source>
        <dbReference type="ARBA" id="ARBA00022781"/>
    </source>
</evidence>
<evidence type="ECO:0000256" key="6">
    <source>
        <dbReference type="SAM" id="Coils"/>
    </source>
</evidence>
<dbReference type="EMBL" id="LGSR01000019">
    <property type="protein sequence ID" value="KOS19860.1"/>
    <property type="molecule type" value="Genomic_DNA"/>
</dbReference>
<dbReference type="Pfam" id="PF03179">
    <property type="entry name" value="V-ATPase_G"/>
    <property type="match status" value="1"/>
</dbReference>
<evidence type="ECO:0000313" key="8">
    <source>
        <dbReference type="Proteomes" id="UP000053831"/>
    </source>
</evidence>
<organism evidence="7 8">
    <name type="scientific">Escovopsis weberi</name>
    <dbReference type="NCBI Taxonomy" id="150374"/>
    <lineage>
        <taxon>Eukaryota</taxon>
        <taxon>Fungi</taxon>
        <taxon>Dikarya</taxon>
        <taxon>Ascomycota</taxon>
        <taxon>Pezizomycotina</taxon>
        <taxon>Sordariomycetes</taxon>
        <taxon>Hypocreomycetidae</taxon>
        <taxon>Hypocreales</taxon>
        <taxon>Hypocreaceae</taxon>
        <taxon>Escovopsis</taxon>
    </lineage>
</organism>
<dbReference type="AlphaFoldDB" id="A0A0M8N4M4"/>
<name>A0A0M8N4M4_ESCWE</name>
<proteinExistence type="inferred from homology"/>
<dbReference type="Proteomes" id="UP000053831">
    <property type="component" value="Unassembled WGS sequence"/>
</dbReference>
<keyword evidence="2 5" id="KW-0813">Transport</keyword>
<keyword evidence="8" id="KW-1185">Reference proteome</keyword>
<dbReference type="Gene3D" id="1.20.5.2950">
    <property type="match status" value="1"/>
</dbReference>
<dbReference type="GO" id="GO:0046961">
    <property type="term" value="F:proton-transporting ATPase activity, rotational mechanism"/>
    <property type="evidence" value="ECO:0007669"/>
    <property type="project" value="InterPro"/>
</dbReference>
<dbReference type="OrthoDB" id="250802at2759"/>
<dbReference type="PANTHER" id="PTHR12713">
    <property type="entry name" value="VACUOLAR ATP SYNTHASE SUBUNIT G"/>
    <property type="match status" value="1"/>
</dbReference>
<sequence length="112" mass="12446">MSAQNSTGIQTLLEAERQASIIVQKDRSKRVKDARDEAKQEIADYKASKEAEFKKFEAEHSRGNQAAEDEANKMADQYIAEIKAAGQKNREGVVQNLLKAVFDVRPVAPVKA</sequence>
<evidence type="ECO:0000313" key="7">
    <source>
        <dbReference type="EMBL" id="KOS19860.1"/>
    </source>
</evidence>
<dbReference type="PANTHER" id="PTHR12713:SF11">
    <property type="entry name" value="V-TYPE PROTON ATPASE SUBUNIT G"/>
    <property type="match status" value="1"/>
</dbReference>
<evidence type="ECO:0000256" key="4">
    <source>
        <dbReference type="ARBA" id="ARBA00023065"/>
    </source>
</evidence>
<dbReference type="STRING" id="150374.A0A0M8N4M4"/>